<dbReference type="InterPro" id="IPR050600">
    <property type="entry name" value="SETD3_SETD6_MTase"/>
</dbReference>
<dbReference type="InterPro" id="IPR015353">
    <property type="entry name" value="Rubisco_LSMT_subst-bd"/>
</dbReference>
<keyword evidence="5" id="KW-1185">Reference proteome</keyword>
<accession>A0A9R0JK92</accession>
<dbReference type="RefSeq" id="XP_021837714.1">
    <property type="nucleotide sequence ID" value="XM_021982022.1"/>
</dbReference>
<dbReference type="AlphaFoldDB" id="A0A9R0JK92"/>
<dbReference type="Pfam" id="PF09273">
    <property type="entry name" value="Rubis-subs-bind"/>
    <property type="match status" value="1"/>
</dbReference>
<feature type="domain" description="Rubisco LSMT substrate-binding" evidence="4">
    <location>
        <begin position="368"/>
        <end position="490"/>
    </location>
</feature>
<name>A0A9R0JK92_SPIOL</name>
<dbReference type="InterPro" id="IPR046341">
    <property type="entry name" value="SET_dom_sf"/>
</dbReference>
<dbReference type="GeneID" id="110777419"/>
<evidence type="ECO:0000256" key="1">
    <source>
        <dbReference type="ARBA" id="ARBA00022603"/>
    </source>
</evidence>
<evidence type="ECO:0000313" key="6">
    <source>
        <dbReference type="RefSeq" id="XP_021837713.1"/>
    </source>
</evidence>
<dbReference type="OrthoDB" id="341421at2759"/>
<evidence type="ECO:0000256" key="3">
    <source>
        <dbReference type="ARBA" id="ARBA00022691"/>
    </source>
</evidence>
<keyword evidence="1" id="KW-0489">Methyltransferase</keyword>
<dbReference type="SUPFAM" id="SSF81822">
    <property type="entry name" value="RuBisCo LSMT C-terminal, substrate-binding domain"/>
    <property type="match status" value="1"/>
</dbReference>
<dbReference type="GO" id="GO:0016279">
    <property type="term" value="F:protein-lysine N-methyltransferase activity"/>
    <property type="evidence" value="ECO:0000318"/>
    <property type="project" value="GO_Central"/>
</dbReference>
<dbReference type="PANTHER" id="PTHR13271">
    <property type="entry name" value="UNCHARACTERIZED PUTATIVE METHYLTRANSFERASE"/>
    <property type="match status" value="1"/>
</dbReference>
<dbReference type="FunFam" id="3.90.1410.10:FF:000003">
    <property type="entry name" value="Rubisco methyltransferase family protein"/>
    <property type="match status" value="1"/>
</dbReference>
<dbReference type="GO" id="GO:0032259">
    <property type="term" value="P:methylation"/>
    <property type="evidence" value="ECO:0007669"/>
    <property type="project" value="UniProtKB-KW"/>
</dbReference>
<dbReference type="SUPFAM" id="SSF82199">
    <property type="entry name" value="SET domain"/>
    <property type="match status" value="1"/>
</dbReference>
<evidence type="ECO:0000313" key="7">
    <source>
        <dbReference type="RefSeq" id="XP_021837714.1"/>
    </source>
</evidence>
<gene>
    <name evidence="6 7" type="primary">LOC110777419</name>
</gene>
<dbReference type="InterPro" id="IPR036464">
    <property type="entry name" value="Rubisco_LSMT_subst-bd_sf"/>
</dbReference>
<proteinExistence type="predicted"/>
<reference evidence="5" key="1">
    <citation type="journal article" date="2021" name="Nat. Commun.">
        <title>Genomic analyses provide insights into spinach domestication and the genetic basis of agronomic traits.</title>
        <authorList>
            <person name="Cai X."/>
            <person name="Sun X."/>
            <person name="Xu C."/>
            <person name="Sun H."/>
            <person name="Wang X."/>
            <person name="Ge C."/>
            <person name="Zhang Z."/>
            <person name="Wang Q."/>
            <person name="Fei Z."/>
            <person name="Jiao C."/>
            <person name="Wang Q."/>
        </authorList>
    </citation>
    <scope>NUCLEOTIDE SEQUENCE [LARGE SCALE GENOMIC DNA]</scope>
    <source>
        <strain evidence="5">cv. Varoflay</strain>
    </source>
</reference>
<keyword evidence="3" id="KW-0949">S-adenosyl-L-methionine</keyword>
<dbReference type="Gene3D" id="3.90.1420.10">
    <property type="entry name" value="Rubisco LSMT, substrate-binding domain"/>
    <property type="match status" value="1"/>
</dbReference>
<dbReference type="Proteomes" id="UP000813463">
    <property type="component" value="Chromosome 4"/>
</dbReference>
<evidence type="ECO:0000313" key="5">
    <source>
        <dbReference type="Proteomes" id="UP000813463"/>
    </source>
</evidence>
<dbReference type="Gene3D" id="3.90.1410.10">
    <property type="entry name" value="set domain protein methyltransferase, domain 1"/>
    <property type="match status" value="1"/>
</dbReference>
<organism evidence="5 7">
    <name type="scientific">Spinacia oleracea</name>
    <name type="common">Spinach</name>
    <dbReference type="NCBI Taxonomy" id="3562"/>
    <lineage>
        <taxon>Eukaryota</taxon>
        <taxon>Viridiplantae</taxon>
        <taxon>Streptophyta</taxon>
        <taxon>Embryophyta</taxon>
        <taxon>Tracheophyta</taxon>
        <taxon>Spermatophyta</taxon>
        <taxon>Magnoliopsida</taxon>
        <taxon>eudicotyledons</taxon>
        <taxon>Gunneridae</taxon>
        <taxon>Pentapetalae</taxon>
        <taxon>Caryophyllales</taxon>
        <taxon>Chenopodiaceae</taxon>
        <taxon>Chenopodioideae</taxon>
        <taxon>Anserineae</taxon>
        <taxon>Spinacia</taxon>
    </lineage>
</organism>
<dbReference type="KEGG" id="soe:110777419"/>
<reference evidence="6 7" key="2">
    <citation type="submission" date="2025-04" db="UniProtKB">
        <authorList>
            <consortium name="RefSeq"/>
        </authorList>
    </citation>
    <scope>IDENTIFICATION</scope>
</reference>
<dbReference type="PANTHER" id="PTHR13271:SF9">
    <property type="entry name" value="RUBISCO METHYLTRANSFERASE FAMILY PROTEIN"/>
    <property type="match status" value="1"/>
</dbReference>
<sequence>MEAASCSLQVYQVSLTPIRSSPRFLTPLSRISLSSNYRTNNFNLTSSFRVIRLKNRCSISSTPDILVTEGASKEDGKRKDEDLKEREIDLKSWMHSNGLPPCKVVLKEKPSHNSNHRPIHYVAASEELQAGDTAFSVPNSLVVTLEKVLGNETVAELLASNKLSELACLALYLMYEKKQGKKSFWYPYIRELDRQRGRGQLAVESPLLWSESELSYLSGSPVLAEIIVRAEGIKKEYDELDTVWFMAGSLFQQYPYDIPTEAFPFEIFKQAFVAVQSCVVHLQGVSLARRFALVPLGPPLLAYKSTCRAMLTAEDDTVQLVVDQSYKAGEPIVVWCGPQPNSKLLINYGFVDEDNPYDRIVVEAALSTEDPQYQEKRMVAQRNGKLSQQSFRVHVGKEKEGVADMLPYLRLGYLSDPAEMHSVITSQGPVCPVSPCVERAVLDQLLDYFKERLLGYSTTLMEDNSLLADQDLNPKKRVATQLVRLEKKILLACLQETVDLISLLPDHSVSPCPALYAPSLK</sequence>
<dbReference type="RefSeq" id="XP_021837713.1">
    <property type="nucleotide sequence ID" value="XM_021982021.1"/>
</dbReference>
<evidence type="ECO:0000259" key="4">
    <source>
        <dbReference type="Pfam" id="PF09273"/>
    </source>
</evidence>
<dbReference type="GO" id="GO:0009570">
    <property type="term" value="C:chloroplast stroma"/>
    <property type="evidence" value="ECO:0007669"/>
    <property type="project" value="TreeGrafter"/>
</dbReference>
<keyword evidence="2" id="KW-0808">Transferase</keyword>
<evidence type="ECO:0000256" key="2">
    <source>
        <dbReference type="ARBA" id="ARBA00022679"/>
    </source>
</evidence>
<protein>
    <submittedName>
        <fullName evidence="6 7">Histone-lysine N-methyltransferase setd3</fullName>
    </submittedName>
</protein>